<reference evidence="1 2" key="1">
    <citation type="submission" date="2018-09" db="EMBL/GenBank/DDBJ databases">
        <authorList>
            <person name="Grouzdev D.S."/>
            <person name="Krutkina M.S."/>
        </authorList>
    </citation>
    <scope>NUCLEOTIDE SEQUENCE [LARGE SCALE GENOMIC DNA]</scope>
    <source>
        <strain evidence="1 2">RmlP001</strain>
    </source>
</reference>
<reference evidence="1 2" key="2">
    <citation type="submission" date="2019-02" db="EMBL/GenBank/DDBJ databases">
        <title>'Lichenibacterium ramalinii' gen. nov. sp. nov., 'Lichenibacterium minor' gen. nov. sp. nov.</title>
        <authorList>
            <person name="Pankratov T."/>
        </authorList>
    </citation>
    <scope>NUCLEOTIDE SEQUENCE [LARGE SCALE GENOMIC DNA]</scope>
    <source>
        <strain evidence="1 2">RmlP001</strain>
    </source>
</reference>
<evidence type="ECO:0000313" key="1">
    <source>
        <dbReference type="EMBL" id="RYB05733.1"/>
    </source>
</evidence>
<accession>A0A4Q2REW6</accession>
<proteinExistence type="predicted"/>
<comment type="caution">
    <text evidence="1">The sequence shown here is derived from an EMBL/GenBank/DDBJ whole genome shotgun (WGS) entry which is preliminary data.</text>
</comment>
<keyword evidence="2" id="KW-1185">Reference proteome</keyword>
<dbReference type="EMBL" id="QYBC01000006">
    <property type="protein sequence ID" value="RYB05733.1"/>
    <property type="molecule type" value="Genomic_DNA"/>
</dbReference>
<gene>
    <name evidence="1" type="ORF">D3272_09115</name>
</gene>
<protein>
    <submittedName>
        <fullName evidence="1">Uncharacterized protein</fullName>
    </submittedName>
</protein>
<dbReference type="Proteomes" id="UP000289411">
    <property type="component" value="Unassembled WGS sequence"/>
</dbReference>
<organism evidence="1 2">
    <name type="scientific">Lichenibacterium ramalinae</name>
    <dbReference type="NCBI Taxonomy" id="2316527"/>
    <lineage>
        <taxon>Bacteria</taxon>
        <taxon>Pseudomonadati</taxon>
        <taxon>Pseudomonadota</taxon>
        <taxon>Alphaproteobacteria</taxon>
        <taxon>Hyphomicrobiales</taxon>
        <taxon>Lichenihabitantaceae</taxon>
        <taxon>Lichenibacterium</taxon>
    </lineage>
</organism>
<dbReference type="RefSeq" id="WP_129218844.1">
    <property type="nucleotide sequence ID" value="NZ_QYBC01000006.1"/>
</dbReference>
<sequence>MDDAEQAIADLQAYKSMLVATRRRLVALGVHGNKNQVRAPGAAYEMSVGPNTSKSGDIRALQDEIDAVNRAIVDERASWSLADDAEVGG</sequence>
<name>A0A4Q2REW6_9HYPH</name>
<evidence type="ECO:0000313" key="2">
    <source>
        <dbReference type="Proteomes" id="UP000289411"/>
    </source>
</evidence>
<dbReference type="AlphaFoldDB" id="A0A4Q2REW6"/>